<name>A0ABU2IA10_9XANT</name>
<reference evidence="1 2" key="1">
    <citation type="submission" date="2023-01" db="EMBL/GenBank/DDBJ databases">
        <title>Xanthomonas hawaiianensis sp. nov. isolated from Araceae family in Hawaii.</title>
        <authorList>
            <person name="Chunag S.-C."/>
            <person name="Dobhal S."/>
            <person name="Alvarez A."/>
            <person name="Arif M."/>
        </authorList>
    </citation>
    <scope>NUCLEOTIDE SEQUENCE [LARGE SCALE GENOMIC DNA]</scope>
    <source>
        <strain evidence="1 2">A2111</strain>
    </source>
</reference>
<evidence type="ECO:0000313" key="2">
    <source>
        <dbReference type="Proteomes" id="UP001260534"/>
    </source>
</evidence>
<protein>
    <submittedName>
        <fullName evidence="1">Uncharacterized protein</fullName>
    </submittedName>
</protein>
<gene>
    <name evidence="1" type="ORF">PNQ69_19590</name>
</gene>
<dbReference type="Proteomes" id="UP001260534">
    <property type="component" value="Unassembled WGS sequence"/>
</dbReference>
<proteinExistence type="predicted"/>
<evidence type="ECO:0000313" key="1">
    <source>
        <dbReference type="EMBL" id="MDS9994975.1"/>
    </source>
</evidence>
<dbReference type="EMBL" id="JAQMHB010000001">
    <property type="protein sequence ID" value="MDS9994975.1"/>
    <property type="molecule type" value="Genomic_DNA"/>
</dbReference>
<sequence>MFILYLCSQWISNARPRGNPRPMQRDAPLFFNRCDSAEPALALRPQLVTLRDGGHRVQADMGEEDG</sequence>
<keyword evidence="2" id="KW-1185">Reference proteome</keyword>
<accession>A0ABU2IA10</accession>
<comment type="caution">
    <text evidence="1">The sequence shown here is derived from an EMBL/GenBank/DDBJ whole genome shotgun (WGS) entry which is preliminary data.</text>
</comment>
<organism evidence="1 2">
    <name type="scientific">Xanthomonas hawaiiensis</name>
    <dbReference type="NCBI Taxonomy" id="3003247"/>
    <lineage>
        <taxon>Bacteria</taxon>
        <taxon>Pseudomonadati</taxon>
        <taxon>Pseudomonadota</taxon>
        <taxon>Gammaproteobacteria</taxon>
        <taxon>Lysobacterales</taxon>
        <taxon>Lysobacteraceae</taxon>
        <taxon>Xanthomonas</taxon>
    </lineage>
</organism>
<dbReference type="RefSeq" id="WP_209230855.1">
    <property type="nucleotide sequence ID" value="NZ_JAGHXG010000010.1"/>
</dbReference>